<dbReference type="STRING" id="933059.SAMN04488103_101602"/>
<dbReference type="InterPro" id="IPR000801">
    <property type="entry name" value="Esterase-like"/>
</dbReference>
<dbReference type="OrthoDB" id="7840740at2"/>
<dbReference type="RefSeq" id="WP_091296497.1">
    <property type="nucleotide sequence ID" value="NZ_FOCE01000001.1"/>
</dbReference>
<protein>
    <submittedName>
        <fullName evidence="2">Putative esterase</fullName>
    </submittedName>
</protein>
<dbReference type="SUPFAM" id="SSF53474">
    <property type="entry name" value="alpha/beta-Hydrolases"/>
    <property type="match status" value="1"/>
</dbReference>
<reference evidence="2 3" key="1">
    <citation type="submission" date="2016-10" db="EMBL/GenBank/DDBJ databases">
        <authorList>
            <person name="de Groot N.N."/>
        </authorList>
    </citation>
    <scope>NUCLEOTIDE SEQUENCE [LARGE SCALE GENOMIC DNA]</scope>
    <source>
        <strain evidence="2 3">DSM 3857</strain>
    </source>
</reference>
<dbReference type="Gene3D" id="3.40.50.1820">
    <property type="entry name" value="alpha/beta hydrolase"/>
    <property type="match status" value="1"/>
</dbReference>
<evidence type="ECO:0000256" key="1">
    <source>
        <dbReference type="SAM" id="MobiDB-lite"/>
    </source>
</evidence>
<name>A0A1H7ZSC6_9RHOB</name>
<keyword evidence="3" id="KW-1185">Reference proteome</keyword>
<feature type="region of interest" description="Disordered" evidence="1">
    <location>
        <begin position="1"/>
        <end position="24"/>
    </location>
</feature>
<sequence length="270" mass="30150">MDEVLQAEMREGAEAPVPVHPPRRARPDVKIDMLRADARLRLWRHAGKSDRLVVCFSGVGRNGKQPPRLEFAKTASAAGRDHALYLADPARSWLNAPGLIEEMVEIIEAEVARLGVREVVAMGHSLGGFSALVLSGFTRFDRVLALSPQLSVDPDIVPDERRWAQFRARIETIRVHQAGDHMAAQTQHCIIFGRNRREAPQLRLLRPAENVQVFLLPKVQHDSVKRLYDAGILDDVVQLALGGRVRKLRQMLKAQMRAVQIGPAIEEEAA</sequence>
<dbReference type="InterPro" id="IPR029058">
    <property type="entry name" value="AB_hydrolase_fold"/>
</dbReference>
<accession>A0A1H7ZSC6</accession>
<dbReference type="EMBL" id="FOCE01000001">
    <property type="protein sequence ID" value="SEM60458.1"/>
    <property type="molecule type" value="Genomic_DNA"/>
</dbReference>
<dbReference type="Pfam" id="PF00756">
    <property type="entry name" value="Esterase"/>
    <property type="match status" value="1"/>
</dbReference>
<gene>
    <name evidence="2" type="ORF">SAMN04488103_101602</name>
</gene>
<proteinExistence type="predicted"/>
<evidence type="ECO:0000313" key="2">
    <source>
        <dbReference type="EMBL" id="SEM60458.1"/>
    </source>
</evidence>
<organism evidence="2 3">
    <name type="scientific">Gemmobacter aquatilis</name>
    <dbReference type="NCBI Taxonomy" id="933059"/>
    <lineage>
        <taxon>Bacteria</taxon>
        <taxon>Pseudomonadati</taxon>
        <taxon>Pseudomonadota</taxon>
        <taxon>Alphaproteobacteria</taxon>
        <taxon>Rhodobacterales</taxon>
        <taxon>Paracoccaceae</taxon>
        <taxon>Gemmobacter</taxon>
    </lineage>
</organism>
<dbReference type="Proteomes" id="UP000198761">
    <property type="component" value="Unassembled WGS sequence"/>
</dbReference>
<evidence type="ECO:0000313" key="3">
    <source>
        <dbReference type="Proteomes" id="UP000198761"/>
    </source>
</evidence>
<dbReference type="AlphaFoldDB" id="A0A1H7ZSC6"/>